<feature type="chain" id="PRO_5046796990" evidence="1">
    <location>
        <begin position="19"/>
        <end position="240"/>
    </location>
</feature>
<gene>
    <name evidence="3" type="ORF">HRV97_13265</name>
</gene>
<dbReference type="RefSeq" id="WP_174194738.1">
    <property type="nucleotide sequence ID" value="NZ_JABULH010000005.1"/>
</dbReference>
<sequence length="240" mass="24215">MRYLALALLIPVAACGMAATYAADSQDGIAPEGTGASRSYAARDFTRVTIAGPDDVEVRVGAFAVRAEGDPALLDRLVIRRDGNALRVGRRNGVSWNKGKARVIVTLPAIEEAAISGSGSFRIASVEGPRFRGAISGSGDISVDTMRAGEVEFGISGSGTVTAAGQAQALTVRIAGSGDVQARGLTATRALVSVAGSGNVNATVRGPADVRLAGSGDIDLGPDARCTTRKGGSGTVRCGG</sequence>
<evidence type="ECO:0000313" key="4">
    <source>
        <dbReference type="Proteomes" id="UP000621447"/>
    </source>
</evidence>
<dbReference type="EMBL" id="JABULH010000005">
    <property type="protein sequence ID" value="NTS66128.1"/>
    <property type="molecule type" value="Genomic_DNA"/>
</dbReference>
<evidence type="ECO:0000313" key="3">
    <source>
        <dbReference type="EMBL" id="NTS66128.1"/>
    </source>
</evidence>
<feature type="signal peptide" evidence="1">
    <location>
        <begin position="1"/>
        <end position="18"/>
    </location>
</feature>
<dbReference type="Pfam" id="PF10988">
    <property type="entry name" value="DUF2807"/>
    <property type="match status" value="1"/>
</dbReference>
<comment type="caution">
    <text evidence="3">The sequence shown here is derived from an EMBL/GenBank/DDBJ whole genome shotgun (WGS) entry which is preliminary data.</text>
</comment>
<feature type="domain" description="Putative auto-transporter adhesin head GIN" evidence="2">
    <location>
        <begin position="44"/>
        <end position="219"/>
    </location>
</feature>
<organism evidence="3 4">
    <name type="scientific">Sphingomonas hominis</name>
    <dbReference type="NCBI Taxonomy" id="2741495"/>
    <lineage>
        <taxon>Bacteria</taxon>
        <taxon>Pseudomonadati</taxon>
        <taxon>Pseudomonadota</taxon>
        <taxon>Alphaproteobacteria</taxon>
        <taxon>Sphingomonadales</taxon>
        <taxon>Sphingomonadaceae</taxon>
        <taxon>Sphingomonas</taxon>
    </lineage>
</organism>
<dbReference type="Gene3D" id="2.160.20.120">
    <property type="match status" value="1"/>
</dbReference>
<keyword evidence="4" id="KW-1185">Reference proteome</keyword>
<dbReference type="PANTHER" id="PTHR39200">
    <property type="entry name" value="HYPOTHETICAL EXPORTED PROTEIN"/>
    <property type="match status" value="1"/>
</dbReference>
<accession>A0ABX2JIA4</accession>
<reference evidence="3 4" key="1">
    <citation type="submission" date="2020-06" db="EMBL/GenBank/DDBJ databases">
        <title>Sphingomonas hominis sp. nov., a member of the Sphingomonas, isolated from the hair of a 22-year-old girl.</title>
        <authorList>
            <person name="Zhang D.-F."/>
            <person name="Cui X.-W."/>
        </authorList>
    </citation>
    <scope>NUCLEOTIDE SEQUENCE [LARGE SCALE GENOMIC DNA]</scope>
    <source>
        <strain evidence="3 4">HHU CXW</strain>
    </source>
</reference>
<dbReference type="Proteomes" id="UP000621447">
    <property type="component" value="Unassembled WGS sequence"/>
</dbReference>
<dbReference type="PANTHER" id="PTHR39200:SF1">
    <property type="entry name" value="AUTO-TRANSPORTER ADHESIN HEAD GIN DOMAIN-CONTAINING PROTEIN-RELATED"/>
    <property type="match status" value="1"/>
</dbReference>
<protein>
    <submittedName>
        <fullName evidence="3">DUF2807 domain-containing protein</fullName>
    </submittedName>
</protein>
<keyword evidence="1" id="KW-0732">Signal</keyword>
<name>A0ABX2JIA4_9SPHN</name>
<evidence type="ECO:0000256" key="1">
    <source>
        <dbReference type="SAM" id="SignalP"/>
    </source>
</evidence>
<dbReference type="InterPro" id="IPR021255">
    <property type="entry name" value="DUF2807"/>
</dbReference>
<proteinExistence type="predicted"/>
<evidence type="ECO:0000259" key="2">
    <source>
        <dbReference type="Pfam" id="PF10988"/>
    </source>
</evidence>